<dbReference type="CDD" id="cd07138">
    <property type="entry name" value="ALDH_CddD_SSP0762"/>
    <property type="match status" value="1"/>
</dbReference>
<comment type="caution">
    <text evidence="4">The sequence shown here is derived from an EMBL/GenBank/DDBJ whole genome shotgun (WGS) entry which is preliminary data.</text>
</comment>
<dbReference type="AlphaFoldDB" id="A0A3L6ZX84"/>
<dbReference type="EMBL" id="RCTF01000026">
    <property type="protein sequence ID" value="RLP72636.1"/>
    <property type="molecule type" value="Genomic_DNA"/>
</dbReference>
<accession>A0A3L6ZX84</accession>
<keyword evidence="2" id="KW-0560">Oxidoreductase</keyword>
<dbReference type="PANTHER" id="PTHR42804:SF1">
    <property type="entry name" value="ALDEHYDE DEHYDROGENASE-RELATED"/>
    <property type="match status" value="1"/>
</dbReference>
<evidence type="ECO:0000256" key="1">
    <source>
        <dbReference type="ARBA" id="ARBA00009986"/>
    </source>
</evidence>
<dbReference type="PANTHER" id="PTHR42804">
    <property type="entry name" value="ALDEHYDE DEHYDROGENASE"/>
    <property type="match status" value="1"/>
</dbReference>
<dbReference type="InterPro" id="IPR015590">
    <property type="entry name" value="Aldehyde_DH_dom"/>
</dbReference>
<dbReference type="SUPFAM" id="SSF53720">
    <property type="entry name" value="ALDH-like"/>
    <property type="match status" value="1"/>
</dbReference>
<dbReference type="Gene3D" id="3.40.605.10">
    <property type="entry name" value="Aldehyde Dehydrogenase, Chain A, domain 1"/>
    <property type="match status" value="1"/>
</dbReference>
<evidence type="ECO:0000313" key="4">
    <source>
        <dbReference type="EMBL" id="RLP72636.1"/>
    </source>
</evidence>
<dbReference type="Pfam" id="PF00171">
    <property type="entry name" value="Aldedh"/>
    <property type="match status" value="1"/>
</dbReference>
<evidence type="ECO:0000259" key="3">
    <source>
        <dbReference type="Pfam" id="PF00171"/>
    </source>
</evidence>
<organism evidence="4 5">
    <name type="scientific">Xanthobacter tagetidis</name>
    <dbReference type="NCBI Taxonomy" id="60216"/>
    <lineage>
        <taxon>Bacteria</taxon>
        <taxon>Pseudomonadati</taxon>
        <taxon>Pseudomonadota</taxon>
        <taxon>Alphaproteobacteria</taxon>
        <taxon>Hyphomicrobiales</taxon>
        <taxon>Xanthobacteraceae</taxon>
        <taxon>Xanthobacter</taxon>
    </lineage>
</organism>
<feature type="domain" description="Aldehyde dehydrogenase" evidence="3">
    <location>
        <begin position="13"/>
        <end position="475"/>
    </location>
</feature>
<evidence type="ECO:0000313" key="5">
    <source>
        <dbReference type="Proteomes" id="UP000269692"/>
    </source>
</evidence>
<dbReference type="RefSeq" id="WP_121625479.1">
    <property type="nucleotide sequence ID" value="NZ_JACIIW010000014.1"/>
</dbReference>
<dbReference type="InterPro" id="IPR016163">
    <property type="entry name" value="Ald_DH_C"/>
</dbReference>
<dbReference type="FunFam" id="3.40.605.10:FF:000007">
    <property type="entry name" value="NAD/NADP-dependent betaine aldehyde dehydrogenase"/>
    <property type="match status" value="1"/>
</dbReference>
<name>A0A3L6ZX84_9HYPH</name>
<reference evidence="4 5" key="1">
    <citation type="submission" date="2018-10" db="EMBL/GenBank/DDBJ databases">
        <title>Xanthobacter tagetidis genome sequencing and assembly.</title>
        <authorList>
            <person name="Maclea K.S."/>
            <person name="Goen A.E."/>
            <person name="Fatima S.A."/>
        </authorList>
    </citation>
    <scope>NUCLEOTIDE SEQUENCE [LARGE SCALE GENOMIC DNA]</scope>
    <source>
        <strain evidence="4 5">ATCC 700314</strain>
    </source>
</reference>
<dbReference type="InterPro" id="IPR016161">
    <property type="entry name" value="Ald_DH/histidinol_DH"/>
</dbReference>
<comment type="similarity">
    <text evidence="1">Belongs to the aldehyde dehydrogenase family.</text>
</comment>
<dbReference type="InterPro" id="IPR016162">
    <property type="entry name" value="Ald_DH_N"/>
</dbReference>
<dbReference type="GO" id="GO:0016620">
    <property type="term" value="F:oxidoreductase activity, acting on the aldehyde or oxo group of donors, NAD or NADP as acceptor"/>
    <property type="evidence" value="ECO:0007669"/>
    <property type="project" value="InterPro"/>
</dbReference>
<keyword evidence="5" id="KW-1185">Reference proteome</keyword>
<proteinExistence type="inferred from homology"/>
<dbReference type="OrthoDB" id="9812625at2"/>
<dbReference type="Gene3D" id="3.40.309.10">
    <property type="entry name" value="Aldehyde Dehydrogenase, Chain A, domain 2"/>
    <property type="match status" value="1"/>
</dbReference>
<protein>
    <submittedName>
        <fullName evidence="4">Aldehyde dehydrogenase family protein</fullName>
    </submittedName>
</protein>
<dbReference type="Proteomes" id="UP000269692">
    <property type="component" value="Unassembled WGS sequence"/>
</dbReference>
<evidence type="ECO:0000256" key="2">
    <source>
        <dbReference type="ARBA" id="ARBA00023002"/>
    </source>
</evidence>
<gene>
    <name evidence="4" type="ORF">D9R14_21440</name>
</gene>
<sequence length="481" mass="51356">MSNTTKFYINGEWVDPVAPKLFDVINPATEEPAGQISMGGAEDVDRAVKAARAAFTTFSKTTKEERLALLHRIIAVFESRMDDLARAITAEMGSPLWFAMQVQTNTTLEHFKEAAKVLKDYDFGHMLGGTTRIVREPIGVCGFITPWNWPINQVASKFAPSLAAGCTCVVKPSEMAPLSTIILTEILHEAGVPKGVFNLVNGDGPTVGEAISRHPDIDMVSFTGSTRAGILVAKAAADTVKRVHQELGGKSANIILPGADLEAAVSAGTLRAFTNTGQSCQAPTRMLIHQDQLAEATAIARRTAEAVVVGDPLAEGTRLGPLVSEAQFDRVQHLIRIGIEEGATLAAGGLGRPAGLNRGYYVKPTVFSDVTPAMTIAQQEIFGPVLSMLPYKDKDDAVAIANGTIYGLAGYVWAGSLEEAREVGMELRAGRIYLNGAPHGKLQDVEAPFGGYKQSGNGREAGIYGLEDFLEIKAILGYEMA</sequence>